<name>A0A850H4L3_9SPHN</name>
<dbReference type="PANTHER" id="PTHR38477:SF1">
    <property type="entry name" value="MUREIN L,D-TRANSPEPTIDASE CATALYTIC DOMAIN FAMILY PROTEIN"/>
    <property type="match status" value="1"/>
</dbReference>
<protein>
    <submittedName>
        <fullName evidence="1">Murein L,D-transpeptidase catalytic domain family protein</fullName>
    </submittedName>
</protein>
<evidence type="ECO:0000313" key="2">
    <source>
        <dbReference type="Proteomes" id="UP000561438"/>
    </source>
</evidence>
<dbReference type="Pfam" id="PF13645">
    <property type="entry name" value="YkuD_2"/>
    <property type="match status" value="1"/>
</dbReference>
<dbReference type="InterPro" id="IPR032676">
    <property type="entry name" value="YkuD_2"/>
</dbReference>
<dbReference type="EMBL" id="JABWGV010000003">
    <property type="protein sequence ID" value="NVD45122.1"/>
    <property type="molecule type" value="Genomic_DNA"/>
</dbReference>
<dbReference type="Proteomes" id="UP000561438">
    <property type="component" value="Unassembled WGS sequence"/>
</dbReference>
<reference evidence="1 2" key="1">
    <citation type="submission" date="2020-06" db="EMBL/GenBank/DDBJ databases">
        <title>Altererythrobacter sp. HHU K3-1.</title>
        <authorList>
            <person name="Zhang D."/>
            <person name="Xue H."/>
        </authorList>
    </citation>
    <scope>NUCLEOTIDE SEQUENCE [LARGE SCALE GENOMIC DNA]</scope>
    <source>
        <strain evidence="1 2">HHU K3-1</strain>
    </source>
</reference>
<evidence type="ECO:0000313" key="1">
    <source>
        <dbReference type="EMBL" id="NVD45122.1"/>
    </source>
</evidence>
<dbReference type="AlphaFoldDB" id="A0A850H4L3"/>
<keyword evidence="2" id="KW-1185">Reference proteome</keyword>
<dbReference type="PANTHER" id="PTHR38477">
    <property type="entry name" value="HYPOTHETICAL EXPORTED PROTEIN"/>
    <property type="match status" value="1"/>
</dbReference>
<dbReference type="RefSeq" id="WP_176267450.1">
    <property type="nucleotide sequence ID" value="NZ_JABWGV010000003.1"/>
</dbReference>
<proteinExistence type="predicted"/>
<sequence length="242" mass="26383">MKRRDLILGGAALGGLALLPEQRKVTTVAAPKPSPAASRDGKLLQIARYELDRLGSAIPLTDMVAIVDFGLHSAQERIHFVDMEGGMVRSFYCTHGYGSDEKHTGWLRAWSNVPESLASSRGAYRTRGHYVGQFGKSMRLDGLDPSNDMALDRAIVMHPADYASPAHVAKWGVLGRSNGCFAMGPDEFRYALDELPNGRLLMAESYGIAADGSLVDTPDQHDLVLLKPDNPNTFERTNPGVF</sequence>
<comment type="caution">
    <text evidence="1">The sequence shown here is derived from an EMBL/GenBank/DDBJ whole genome shotgun (WGS) entry which is preliminary data.</text>
</comment>
<organism evidence="1 2">
    <name type="scientific">Qipengyuania atrilutea</name>
    <dbReference type="NCBI Taxonomy" id="2744473"/>
    <lineage>
        <taxon>Bacteria</taxon>
        <taxon>Pseudomonadati</taxon>
        <taxon>Pseudomonadota</taxon>
        <taxon>Alphaproteobacteria</taxon>
        <taxon>Sphingomonadales</taxon>
        <taxon>Erythrobacteraceae</taxon>
        <taxon>Qipengyuania</taxon>
    </lineage>
</organism>
<accession>A0A850H4L3</accession>
<gene>
    <name evidence="1" type="ORF">HUV48_08825</name>
</gene>